<gene>
    <name evidence="3" type="ORF">CV102_17870</name>
</gene>
<dbReference type="OrthoDB" id="202058at2157"/>
<feature type="compositionally biased region" description="Basic and acidic residues" evidence="1">
    <location>
        <begin position="586"/>
        <end position="596"/>
    </location>
</feature>
<evidence type="ECO:0000259" key="2">
    <source>
        <dbReference type="Pfam" id="PF00246"/>
    </source>
</evidence>
<dbReference type="PROSITE" id="PS51318">
    <property type="entry name" value="TAT"/>
    <property type="match status" value="1"/>
</dbReference>
<dbReference type="SUPFAM" id="SSF52317">
    <property type="entry name" value="Class I glutamine amidotransferase-like"/>
    <property type="match status" value="1"/>
</dbReference>
<feature type="compositionally biased region" description="Polar residues" evidence="1">
    <location>
        <begin position="1"/>
        <end position="13"/>
    </location>
</feature>
<dbReference type="AlphaFoldDB" id="A0A8J8Q1L5"/>
<name>A0A8J8Q1L5_9EURY</name>
<dbReference type="GO" id="GO:0008270">
    <property type="term" value="F:zinc ion binding"/>
    <property type="evidence" value="ECO:0007669"/>
    <property type="project" value="InterPro"/>
</dbReference>
<dbReference type="EMBL" id="PHNJ01000011">
    <property type="protein sequence ID" value="TYL37189.1"/>
    <property type="molecule type" value="Genomic_DNA"/>
</dbReference>
<dbReference type="Gene3D" id="3.40.630.10">
    <property type="entry name" value="Zn peptidases"/>
    <property type="match status" value="1"/>
</dbReference>
<dbReference type="Pfam" id="PF00246">
    <property type="entry name" value="Peptidase_M14"/>
    <property type="match status" value="1"/>
</dbReference>
<reference evidence="3" key="1">
    <citation type="submission" date="2017-11" db="EMBL/GenBank/DDBJ databases">
        <authorList>
            <person name="Kajale S.C."/>
            <person name="Sharma A."/>
        </authorList>
    </citation>
    <scope>NUCLEOTIDE SEQUENCE</scope>
    <source>
        <strain evidence="3">LS1_42</strain>
    </source>
</reference>
<evidence type="ECO:0000313" key="4">
    <source>
        <dbReference type="Proteomes" id="UP000766904"/>
    </source>
</evidence>
<sequence length="958" mass="105150">MTSHDQQTESPDPSTDPDRFTADEAAALDESAFGDATITRRTFLSVAAASGAAFALPGTAVAEGVTDEVMTDEYEFVVNYSRDDYAAPTVLEFADTDALATFADEYEEPIDEDLSRAPQAVTREEPTPAAHAHLTAEEVADVLSGGGVELMEFSPGSNPFWKLESPYADGVFPPVEDARDYISHRETDAAMSHLEAEYPEMVNFEVIGHSPGHTNRYTGEDPDPRDVYVVEVTNDIRDEAAFREKEKAVYLVGIHGDERQGVEAGCRIIEQAAKGDADDFNPLLDDVVLVFMFVNPDGWVVRKPQHEFVHPSTGEQVYNFQRGNASGLDTNRQYPTIGWANPAFWPAEPADAPEVRPGYEVGYEDMVPDALANVEHLRGYDNVTFLCDYHGMYASDWFVLNLETNAPFDHDGTHELDQVNVRIGDGMEDYWGGMEAIQEDVDRVATDRYGYDPEGAPYNPEGLFNWGTIYDSISYQVTGAFLGWAGMPEEWGGLGARTVAPEMSWANNATYAEKTWKPYIARHQTTAYRISMREYAEMAAAENEATVVTGGQDTAYVATDELTRSSADLSHTDERPGQGQGPGQDRATEVQSRHESVQPGPDGAATVSSSQRTHSLALQLHTHGVQDGIVRVTNPGGQVVHEVDLSELDEDACCMSGRDHLYVPAPEVGDWTVEYDGDGAVEVDFVSLETDEAHPDPEDVFGYSQREYVVNPMQFFEDLEPFLEDGSIDGLRVHDIKIGRLMRGNSGRRRYDKLVISHDVDSDDSQYVSAIETFVENGGDLVLTDTGLNLLAELEVGGAASIDADDLRSLEMQIPNLVDRDLDHPLLADVREIQQEVWKVSQVGYTTGNDSPATIIDDEAAEAAGVDSAGRMDQWEGPWWDPELTDAGVAVGTLDAGDSEIAVIGSLLPPANQRELHPFGMADYALSFFGHTLICNALGFEQRRYTDGALVGTYGELR</sequence>
<dbReference type="Proteomes" id="UP000766904">
    <property type="component" value="Unassembled WGS sequence"/>
</dbReference>
<dbReference type="InterPro" id="IPR000834">
    <property type="entry name" value="Peptidase_M14"/>
</dbReference>
<dbReference type="InterPro" id="IPR006311">
    <property type="entry name" value="TAT_signal"/>
</dbReference>
<proteinExistence type="predicted"/>
<feature type="domain" description="Peptidase M14" evidence="2">
    <location>
        <begin position="189"/>
        <end position="352"/>
    </location>
</feature>
<organism evidence="3 4">
    <name type="scientific">Natronococcus pandeyae</name>
    <dbReference type="NCBI Taxonomy" id="2055836"/>
    <lineage>
        <taxon>Archaea</taxon>
        <taxon>Methanobacteriati</taxon>
        <taxon>Methanobacteriota</taxon>
        <taxon>Stenosarchaea group</taxon>
        <taxon>Halobacteria</taxon>
        <taxon>Halobacteriales</taxon>
        <taxon>Natrialbaceae</taxon>
        <taxon>Natronococcus</taxon>
    </lineage>
</organism>
<evidence type="ECO:0000313" key="3">
    <source>
        <dbReference type="EMBL" id="TYL37189.1"/>
    </source>
</evidence>
<protein>
    <submittedName>
        <fullName evidence="3">Peptidase M14</fullName>
    </submittedName>
</protein>
<dbReference type="InterPro" id="IPR029062">
    <property type="entry name" value="Class_I_gatase-like"/>
</dbReference>
<dbReference type="GO" id="GO:0006508">
    <property type="term" value="P:proteolysis"/>
    <property type="evidence" value="ECO:0007669"/>
    <property type="project" value="InterPro"/>
</dbReference>
<feature type="region of interest" description="Disordered" evidence="1">
    <location>
        <begin position="1"/>
        <end position="23"/>
    </location>
</feature>
<dbReference type="GO" id="GO:0004181">
    <property type="term" value="F:metallocarboxypeptidase activity"/>
    <property type="evidence" value="ECO:0007669"/>
    <property type="project" value="InterPro"/>
</dbReference>
<dbReference type="RefSeq" id="WP_148859341.1">
    <property type="nucleotide sequence ID" value="NZ_PHNJ01000011.1"/>
</dbReference>
<keyword evidence="4" id="KW-1185">Reference proteome</keyword>
<comment type="caution">
    <text evidence="3">The sequence shown here is derived from an EMBL/GenBank/DDBJ whole genome shotgun (WGS) entry which is preliminary data.</text>
</comment>
<dbReference type="SUPFAM" id="SSF53187">
    <property type="entry name" value="Zn-dependent exopeptidases"/>
    <property type="match status" value="1"/>
</dbReference>
<feature type="region of interest" description="Disordered" evidence="1">
    <location>
        <begin position="565"/>
        <end position="613"/>
    </location>
</feature>
<accession>A0A8J8Q1L5</accession>
<evidence type="ECO:0000256" key="1">
    <source>
        <dbReference type="SAM" id="MobiDB-lite"/>
    </source>
</evidence>